<keyword evidence="2 14" id="KW-0963">Cytoplasm</keyword>
<dbReference type="GO" id="GO:0046872">
    <property type="term" value="F:metal ion binding"/>
    <property type="evidence" value="ECO:0007669"/>
    <property type="project" value="UniProtKB-KW"/>
</dbReference>
<dbReference type="GO" id="GO:0005737">
    <property type="term" value="C:cytoplasm"/>
    <property type="evidence" value="ECO:0007669"/>
    <property type="project" value="UniProtKB-SubCell"/>
</dbReference>
<organism evidence="16 17">
    <name type="scientific">Pelomicrobium methylotrophicum</name>
    <dbReference type="NCBI Taxonomy" id="2602750"/>
    <lineage>
        <taxon>Bacteria</taxon>
        <taxon>Pseudomonadati</taxon>
        <taxon>Pseudomonadota</taxon>
        <taxon>Hydrogenophilia</taxon>
        <taxon>Hydrogenophilia incertae sedis</taxon>
        <taxon>Pelomicrobium</taxon>
    </lineage>
</organism>
<dbReference type="NCBIfam" id="TIGR00434">
    <property type="entry name" value="cysH"/>
    <property type="match status" value="1"/>
</dbReference>
<dbReference type="FunCoup" id="A0A5C7ESU3">
    <property type="interactions" value="288"/>
</dbReference>
<dbReference type="CDD" id="cd23945">
    <property type="entry name" value="PAPS_reductase"/>
    <property type="match status" value="1"/>
</dbReference>
<proteinExistence type="inferred from homology"/>
<dbReference type="EC" id="1.8.4.10" evidence="9 14"/>
<keyword evidence="3 14" id="KW-0479">Metal-binding</keyword>
<dbReference type="GO" id="GO:0019344">
    <property type="term" value="P:cysteine biosynthetic process"/>
    <property type="evidence" value="ECO:0007669"/>
    <property type="project" value="InterPro"/>
</dbReference>
<dbReference type="PANTHER" id="PTHR46482:SF9">
    <property type="entry name" value="5'-ADENYLYLSULFATE REDUCTASE 1, CHLOROPLASTIC"/>
    <property type="match status" value="1"/>
</dbReference>
<dbReference type="GO" id="GO:0019379">
    <property type="term" value="P:sulfate assimilation, phosphoadenylyl sulfate reduction by phosphoadenylyl-sulfate reductase (thioredoxin)"/>
    <property type="evidence" value="ECO:0007669"/>
    <property type="project" value="UniProtKB-UniRule"/>
</dbReference>
<evidence type="ECO:0000256" key="6">
    <source>
        <dbReference type="ARBA" id="ARBA00023014"/>
    </source>
</evidence>
<dbReference type="EMBL" id="VPFL01000020">
    <property type="protein sequence ID" value="TXF10917.1"/>
    <property type="molecule type" value="Genomic_DNA"/>
</dbReference>
<evidence type="ECO:0000256" key="12">
    <source>
        <dbReference type="ARBA" id="ARBA00032041"/>
    </source>
</evidence>
<keyword evidence="4 14" id="KW-0560">Oxidoreductase</keyword>
<evidence type="ECO:0000256" key="7">
    <source>
        <dbReference type="ARBA" id="ARBA00024298"/>
    </source>
</evidence>
<dbReference type="InterPro" id="IPR011798">
    <property type="entry name" value="APS_reductase"/>
</dbReference>
<accession>A0A5C7ESU3</accession>
<evidence type="ECO:0000256" key="8">
    <source>
        <dbReference type="ARBA" id="ARBA00024327"/>
    </source>
</evidence>
<comment type="caution">
    <text evidence="16">The sequence shown here is derived from an EMBL/GenBank/DDBJ whole genome shotgun (WGS) entry which is preliminary data.</text>
</comment>
<dbReference type="PANTHER" id="PTHR46482">
    <property type="entry name" value="5'-ADENYLYLSULFATE REDUCTASE 3, CHLOROPLASTIC"/>
    <property type="match status" value="1"/>
</dbReference>
<dbReference type="GO" id="GO:0070814">
    <property type="term" value="P:hydrogen sulfide biosynthetic process"/>
    <property type="evidence" value="ECO:0007669"/>
    <property type="project" value="UniProtKB-UniRule"/>
</dbReference>
<keyword evidence="6 14" id="KW-0411">Iron-sulfur</keyword>
<evidence type="ECO:0000256" key="4">
    <source>
        <dbReference type="ARBA" id="ARBA00023002"/>
    </source>
</evidence>
<evidence type="ECO:0000259" key="15">
    <source>
        <dbReference type="Pfam" id="PF01507"/>
    </source>
</evidence>
<evidence type="ECO:0000256" key="14">
    <source>
        <dbReference type="HAMAP-Rule" id="MF_00063"/>
    </source>
</evidence>
<keyword evidence="17" id="KW-1185">Reference proteome</keyword>
<evidence type="ECO:0000313" key="17">
    <source>
        <dbReference type="Proteomes" id="UP000321201"/>
    </source>
</evidence>
<comment type="function">
    <text evidence="7 14">Catalyzes the formation of sulfite from adenosine 5'-phosphosulfate (APS) using thioredoxin as an electron donor.</text>
</comment>
<evidence type="ECO:0000256" key="13">
    <source>
        <dbReference type="ARBA" id="ARBA00048441"/>
    </source>
</evidence>
<feature type="domain" description="Phosphoadenosine phosphosulphate reductase" evidence="15">
    <location>
        <begin position="21"/>
        <end position="195"/>
    </location>
</feature>
<dbReference type="AlphaFoldDB" id="A0A5C7ESU3"/>
<dbReference type="Pfam" id="PF01507">
    <property type="entry name" value="PAPS_reduct"/>
    <property type="match status" value="1"/>
</dbReference>
<comment type="catalytic activity">
    <reaction evidence="13 14">
        <text>[thioredoxin]-disulfide + sulfite + AMP + 2 H(+) = adenosine 5'-phosphosulfate + [thioredoxin]-dithiol</text>
        <dbReference type="Rhea" id="RHEA:21976"/>
        <dbReference type="Rhea" id="RHEA-COMP:10698"/>
        <dbReference type="Rhea" id="RHEA-COMP:10700"/>
        <dbReference type="ChEBI" id="CHEBI:15378"/>
        <dbReference type="ChEBI" id="CHEBI:17359"/>
        <dbReference type="ChEBI" id="CHEBI:29950"/>
        <dbReference type="ChEBI" id="CHEBI:50058"/>
        <dbReference type="ChEBI" id="CHEBI:58243"/>
        <dbReference type="ChEBI" id="CHEBI:456215"/>
        <dbReference type="EC" id="1.8.4.10"/>
    </reaction>
</comment>
<keyword evidence="5 14" id="KW-0408">Iron</keyword>
<dbReference type="Gene3D" id="3.40.50.620">
    <property type="entry name" value="HUPs"/>
    <property type="match status" value="1"/>
</dbReference>
<evidence type="ECO:0000256" key="10">
    <source>
        <dbReference type="ARBA" id="ARBA00029514"/>
    </source>
</evidence>
<comment type="cofactor">
    <cofactor evidence="14">
        <name>[4Fe-4S] cluster</name>
        <dbReference type="ChEBI" id="CHEBI:49883"/>
    </cofactor>
    <text evidence="14">Binds 1 [4Fe-4S] cluster per subunit.</text>
</comment>
<evidence type="ECO:0000256" key="2">
    <source>
        <dbReference type="ARBA" id="ARBA00022490"/>
    </source>
</evidence>
<name>A0A5C7ESU3_9PROT</name>
<dbReference type="PIRSF" id="PIRSF000857">
    <property type="entry name" value="PAPS_reductase"/>
    <property type="match status" value="1"/>
</dbReference>
<gene>
    <name evidence="14" type="primary">cysH</name>
    <name evidence="16" type="ORF">FR698_13250</name>
</gene>
<reference evidence="16 17" key="1">
    <citation type="submission" date="2019-08" db="EMBL/GenBank/DDBJ databases">
        <title>Pelomicrobium methylotrophicum gen. nov., sp. nov. a moderately thermophilic, facultatively anaerobic, lithoautotrophic and methylotrophic bacterium isolated from a terrestrial mud volcano.</title>
        <authorList>
            <person name="Slobodkina G.B."/>
            <person name="Merkel A.Y."/>
            <person name="Slobodkin A.I."/>
        </authorList>
    </citation>
    <scope>NUCLEOTIDE SEQUENCE [LARGE SCALE GENOMIC DNA]</scope>
    <source>
        <strain evidence="16 17">SM250</strain>
    </source>
</reference>
<evidence type="ECO:0000313" key="16">
    <source>
        <dbReference type="EMBL" id="TXF10917.1"/>
    </source>
</evidence>
<feature type="binding site" evidence="14">
    <location>
        <position position="107"/>
    </location>
    <ligand>
        <name>[4Fe-4S] cluster</name>
        <dbReference type="ChEBI" id="CHEBI:49883"/>
    </ligand>
</feature>
<evidence type="ECO:0000256" key="9">
    <source>
        <dbReference type="ARBA" id="ARBA00024386"/>
    </source>
</evidence>
<dbReference type="GO" id="GO:0004604">
    <property type="term" value="F:phosphoadenylyl-sulfate reductase (thioredoxin) activity"/>
    <property type="evidence" value="ECO:0007669"/>
    <property type="project" value="UniProtKB-UniRule"/>
</dbReference>
<dbReference type="NCBIfam" id="TIGR02055">
    <property type="entry name" value="APS_reductase"/>
    <property type="match status" value="1"/>
</dbReference>
<comment type="subcellular location">
    <subcellularLocation>
        <location evidence="14">Cytoplasm</location>
    </subcellularLocation>
</comment>
<dbReference type="SUPFAM" id="SSF52402">
    <property type="entry name" value="Adenine nucleotide alpha hydrolases-like"/>
    <property type="match status" value="1"/>
</dbReference>
<feature type="binding site" evidence="14">
    <location>
        <position position="106"/>
    </location>
    <ligand>
        <name>[4Fe-4S] cluster</name>
        <dbReference type="ChEBI" id="CHEBI:49883"/>
    </ligand>
</feature>
<protein>
    <recommendedName>
        <fullName evidence="10 14">Adenosine 5'-phosphosulfate reductase</fullName>
        <shortName evidence="14">APS reductase</shortName>
        <ecNumber evidence="9 14">1.8.4.10</ecNumber>
    </recommendedName>
    <alternativeName>
        <fullName evidence="12 14">5'-adenylylsulfate reductase</fullName>
    </alternativeName>
    <alternativeName>
        <fullName evidence="11 14">Thioredoxin-dependent 5'-adenylylsulfate reductase</fullName>
    </alternativeName>
</protein>
<evidence type="ECO:0000256" key="1">
    <source>
        <dbReference type="ARBA" id="ARBA00009732"/>
    </source>
</evidence>
<evidence type="ECO:0000256" key="3">
    <source>
        <dbReference type="ARBA" id="ARBA00022723"/>
    </source>
</evidence>
<dbReference type="NCBIfam" id="NF002537">
    <property type="entry name" value="PRK02090.1"/>
    <property type="match status" value="1"/>
</dbReference>
<dbReference type="Proteomes" id="UP000321201">
    <property type="component" value="Unassembled WGS sequence"/>
</dbReference>
<feature type="active site" description="Nucleophile; cysteine thiosulfonate intermediate" evidence="14">
    <location>
        <position position="217"/>
    </location>
</feature>
<dbReference type="GO" id="GO:0051539">
    <property type="term" value="F:4 iron, 4 sulfur cluster binding"/>
    <property type="evidence" value="ECO:0007669"/>
    <property type="project" value="UniProtKB-UniRule"/>
</dbReference>
<dbReference type="OrthoDB" id="9794018at2"/>
<dbReference type="InterPro" id="IPR002500">
    <property type="entry name" value="PAPS_reduct_dom"/>
</dbReference>
<dbReference type="InterPro" id="IPR004511">
    <property type="entry name" value="PAPS/APS_Rdtase"/>
</dbReference>
<feature type="binding site" evidence="14">
    <location>
        <position position="189"/>
    </location>
    <ligand>
        <name>[4Fe-4S] cluster</name>
        <dbReference type="ChEBI" id="CHEBI:49883"/>
    </ligand>
</feature>
<feature type="binding site" evidence="14">
    <location>
        <position position="192"/>
    </location>
    <ligand>
        <name>[4Fe-4S] cluster</name>
        <dbReference type="ChEBI" id="CHEBI:49883"/>
    </ligand>
</feature>
<dbReference type="InterPro" id="IPR014729">
    <property type="entry name" value="Rossmann-like_a/b/a_fold"/>
</dbReference>
<comment type="pathway">
    <text evidence="8 14">Sulfur metabolism; hydrogen sulfide biosynthesis; sulfite from sulfate.</text>
</comment>
<sequence>MEKLAQLERTVLEIARHFAPAVLASSLSAEDMVLTDAILRLEAGIEIFTLNTGRLHPETLQLIDAVEERYGYRIRTFEPDPREVSQFLNAHGDEAIYRSIALRKRCCEIRKLMPLAQALAGKRAWITGLRREQSITRANVQEREFDAVHGLAKFNPLAHWSEAEVWNYIGAFGVPYNPLYDRGFRSIGCAPCTRPVAPGEDPRAGRWWWEDASTRECGLHVGPDGKLIRSRQGQP</sequence>
<dbReference type="GO" id="GO:0043866">
    <property type="term" value="F:adenylyl-sulfate reductase (thioredoxin) activity"/>
    <property type="evidence" value="ECO:0007669"/>
    <property type="project" value="UniProtKB-EC"/>
</dbReference>
<dbReference type="InParanoid" id="A0A5C7ESU3"/>
<evidence type="ECO:0000256" key="11">
    <source>
        <dbReference type="ARBA" id="ARBA00030894"/>
    </source>
</evidence>
<dbReference type="RefSeq" id="WP_147800684.1">
    <property type="nucleotide sequence ID" value="NZ_VPFL01000020.1"/>
</dbReference>
<evidence type="ECO:0000256" key="5">
    <source>
        <dbReference type="ARBA" id="ARBA00023004"/>
    </source>
</evidence>
<dbReference type="HAMAP" id="MF_00063">
    <property type="entry name" value="CysH"/>
    <property type="match status" value="1"/>
</dbReference>
<comment type="similarity">
    <text evidence="1 14">Belongs to the PAPS reductase family. CysH subfamily.</text>
</comment>